<reference evidence="2 3" key="1">
    <citation type="journal article" date="2014" name="Agronomy (Basel)">
        <title>A Draft Genome Sequence for Ensete ventricosum, the Drought-Tolerant Tree Against Hunger.</title>
        <authorList>
            <person name="Harrison J."/>
            <person name="Moore K.A."/>
            <person name="Paszkiewicz K."/>
            <person name="Jones T."/>
            <person name="Grant M."/>
            <person name="Ambacheew D."/>
            <person name="Muzemil S."/>
            <person name="Studholme D.J."/>
        </authorList>
    </citation>
    <scope>NUCLEOTIDE SEQUENCE [LARGE SCALE GENOMIC DNA]</scope>
</reference>
<dbReference type="Proteomes" id="UP000287651">
    <property type="component" value="Unassembled WGS sequence"/>
</dbReference>
<dbReference type="AlphaFoldDB" id="A0A426XBW9"/>
<comment type="caution">
    <text evidence="2">The sequence shown here is derived from an EMBL/GenBank/DDBJ whole genome shotgun (WGS) entry which is preliminary data.</text>
</comment>
<dbReference type="EMBL" id="AMZH03022865">
    <property type="protein sequence ID" value="RRT36944.1"/>
    <property type="molecule type" value="Genomic_DNA"/>
</dbReference>
<protein>
    <submittedName>
        <fullName evidence="2">Uncharacterized protein</fullName>
    </submittedName>
</protein>
<feature type="region of interest" description="Disordered" evidence="1">
    <location>
        <begin position="78"/>
        <end position="101"/>
    </location>
</feature>
<evidence type="ECO:0000313" key="3">
    <source>
        <dbReference type="Proteomes" id="UP000287651"/>
    </source>
</evidence>
<feature type="region of interest" description="Disordered" evidence="1">
    <location>
        <begin position="113"/>
        <end position="135"/>
    </location>
</feature>
<organism evidence="2 3">
    <name type="scientific">Ensete ventricosum</name>
    <name type="common">Abyssinian banana</name>
    <name type="synonym">Musa ensete</name>
    <dbReference type="NCBI Taxonomy" id="4639"/>
    <lineage>
        <taxon>Eukaryota</taxon>
        <taxon>Viridiplantae</taxon>
        <taxon>Streptophyta</taxon>
        <taxon>Embryophyta</taxon>
        <taxon>Tracheophyta</taxon>
        <taxon>Spermatophyta</taxon>
        <taxon>Magnoliopsida</taxon>
        <taxon>Liliopsida</taxon>
        <taxon>Zingiberales</taxon>
        <taxon>Musaceae</taxon>
        <taxon>Ensete</taxon>
    </lineage>
</organism>
<gene>
    <name evidence="2" type="ORF">B296_00048852</name>
</gene>
<accession>A0A426XBW9</accession>
<sequence length="135" mass="14532">MIGFGSALERKLASNSLARWSKEWIEVGGRRLYHPRAIPCEVIGKAQHTIAGYKCPASQSRAASHDLVIRKGAVGCGQGQSAREADGARKGRQMPAAYRRPTAGVAARMGDACRQKHRPQGLPPTNSRGNMIGLQ</sequence>
<evidence type="ECO:0000256" key="1">
    <source>
        <dbReference type="SAM" id="MobiDB-lite"/>
    </source>
</evidence>
<name>A0A426XBW9_ENSVE</name>
<evidence type="ECO:0000313" key="2">
    <source>
        <dbReference type="EMBL" id="RRT36944.1"/>
    </source>
</evidence>
<proteinExistence type="predicted"/>